<dbReference type="EMBL" id="AZIL01000116">
    <property type="protein sequence ID" value="EWM29855.1"/>
    <property type="molecule type" value="Genomic_DNA"/>
</dbReference>
<evidence type="ECO:0000256" key="3">
    <source>
        <dbReference type="SAM" id="MobiDB-lite"/>
    </source>
</evidence>
<dbReference type="Gene3D" id="1.20.920.10">
    <property type="entry name" value="Bromodomain-like"/>
    <property type="match status" value="1"/>
</dbReference>
<dbReference type="PROSITE" id="PS50014">
    <property type="entry name" value="BROMODOMAIN_2"/>
    <property type="match status" value="1"/>
</dbReference>
<feature type="compositionally biased region" description="Low complexity" evidence="3">
    <location>
        <begin position="250"/>
        <end position="259"/>
    </location>
</feature>
<dbReference type="SMART" id="SM00297">
    <property type="entry name" value="BROMO"/>
    <property type="match status" value="1"/>
</dbReference>
<evidence type="ECO:0000256" key="1">
    <source>
        <dbReference type="ARBA" id="ARBA00023117"/>
    </source>
</evidence>
<comment type="caution">
    <text evidence="5">The sequence shown here is derived from an EMBL/GenBank/DDBJ whole genome shotgun (WGS) entry which is preliminary data.</text>
</comment>
<evidence type="ECO:0000256" key="2">
    <source>
        <dbReference type="PROSITE-ProRule" id="PRU00035"/>
    </source>
</evidence>
<feature type="region of interest" description="Disordered" evidence="3">
    <location>
        <begin position="226"/>
        <end position="264"/>
    </location>
</feature>
<dbReference type="InterPro" id="IPR036427">
    <property type="entry name" value="Bromodomain-like_sf"/>
</dbReference>
<protein>
    <submittedName>
        <fullName evidence="5">Negative elongation factor b-like protein</fullName>
    </submittedName>
</protein>
<dbReference type="GO" id="GO:0005634">
    <property type="term" value="C:nucleus"/>
    <property type="evidence" value="ECO:0007669"/>
    <property type="project" value="InterPro"/>
</dbReference>
<feature type="compositionally biased region" description="Polar residues" evidence="3">
    <location>
        <begin position="43"/>
        <end position="63"/>
    </location>
</feature>
<dbReference type="Pfam" id="PF06209">
    <property type="entry name" value="COBRA1"/>
    <property type="match status" value="1"/>
</dbReference>
<reference evidence="5 6" key="1">
    <citation type="journal article" date="2014" name="Mol. Plant">
        <title>Chromosome Scale Genome Assembly and Transcriptome Profiling of Nannochloropsis gaditana in Nitrogen Depletion.</title>
        <authorList>
            <person name="Corteggiani Carpinelli E."/>
            <person name="Telatin A."/>
            <person name="Vitulo N."/>
            <person name="Forcato C."/>
            <person name="D'Angelo M."/>
            <person name="Schiavon R."/>
            <person name="Vezzi A."/>
            <person name="Giacometti G.M."/>
            <person name="Morosinotto T."/>
            <person name="Valle G."/>
        </authorList>
    </citation>
    <scope>NUCLEOTIDE SEQUENCE [LARGE SCALE GENOMIC DNA]</scope>
    <source>
        <strain evidence="5 6">B-31</strain>
    </source>
</reference>
<keyword evidence="6" id="KW-1185">Reference proteome</keyword>
<dbReference type="OrthoDB" id="21449at2759"/>
<accession>W7TRH7</accession>
<dbReference type="PANTHER" id="PTHR13503:SF3">
    <property type="entry name" value="NEGATIVE ELONGATION FACTOR B"/>
    <property type="match status" value="1"/>
</dbReference>
<dbReference type="InterPro" id="IPR001487">
    <property type="entry name" value="Bromodomain"/>
</dbReference>
<dbReference type="SUPFAM" id="SSF47370">
    <property type="entry name" value="Bromodomain"/>
    <property type="match status" value="1"/>
</dbReference>
<dbReference type="CDD" id="cd04369">
    <property type="entry name" value="Bromodomain"/>
    <property type="match status" value="1"/>
</dbReference>
<keyword evidence="5" id="KW-0648">Protein biosynthesis</keyword>
<dbReference type="PANTHER" id="PTHR13503">
    <property type="entry name" value="NEGATIVE ELONGATION FACTOR COMPLEX MEMBER B"/>
    <property type="match status" value="1"/>
</dbReference>
<keyword evidence="5" id="KW-0251">Elongation factor</keyword>
<sequence>MDTGRGADGNPTGGDTKPVLLPPVASKKSPAGQQPFPKLKVTTPATSTPQDTPLRLSMSSDAVQDSKRDVPIAAGKKSLSSLSEKVSLPEAASGTGIALVDKYKANVDDASKKRGLPALRIGSIEAGRAATEDKKKKIKLVAQAGKSGSQPIVPALHLKNIAPGNSSGTASVPTILSGRESVKSRPVVISTDSEAAPVPALHVTASAHIPTPCPFPPVSAPSQAAVVASSPVNDRSSPAMAPLPPPSPSSAPMAGSSDPALHEEATPVPAIPDVASHVKVQPVGSPKSKELVPARGPPVGNAAGRMLIKRGLRAGDPRAFIQRFQEENGLRGIPEARPALQLLDVLGVSRLQVYRHLLADLRARLVDRLDRCQDQAQLERLLAHSFGYLTVPELRTVPERIITKLRRIPSRILDRLAARPGLLEELPMRVKQQVWEAHPALFRRGLGAILEEYVRHRASVMMPAYDVVALLSLSSTPSPSAAGAPGKEVSPSKRRQENPCLAHLVACVNTEDDSKLDQVASHFIIDEYVSKGDPTLCTLFADFQVQLAHVRSGRAAVISRLTHLARALEEWVKAGRVEAKALAQVQVHLRAMLSSSGTGAGRGVTPMSLSSKKEKKRKEADITSSGLTLKLPRAALSTPVAEKSWAKIPTLEQALEEGMGYLLKLDAPTRWFAKPVLELWPQIQEAYLAVVPHPMDLESMRKRVKASVGGVGEKERGGTAGYSTFAAFDSDAERVFDNCMAFNPPGSAFHSGAERMKKAWGKFKVKFEKTDVKRAMDRKKGAVGAGGLGDGSGLVTKATTSTFVGAGDEAELLSAAGRGTDKARDPTVPEALPGRPRVEAPTWGHALMLLADPCVLQVLGKTLKQELDEVFRSQGLPKDHPRVPSLLQLLYLGLDARRQLALVRLKTKAGVPPPPPPTEPLHKKGNKKGKTAPSPPELPPCFSIPDARVSFWGFGDKEGEPAAENDVQEAVRTVLPSLLEVNAYVKVANKYATATDGWEGQPHDKDEIEGKMLESVGRLYRACKARQPSPLLLCVLTHALCHSLATGDDDRTTPLAKTLAALLDHLNRKRRSEMTLALPDMQDRALWIGLASAGLLRVPKKKNKAALAGEKANRAGATRAGPVGAGMPAVGGAGVGADRKAHATASTSASARPPLEPELRDLILGIFVNQLPFACSPRSISFCHEQVLRLLLGWMARGALEPPKGKEGREEGKDGIGKRTVRNWVEGIVQGVGGHKAMWEVWEKEEFKCLRRQYERLFEATPWARGVVLGEGGAGVVSESAGPDGVRADESEQQKKMEPLGGKAADDK</sequence>
<gene>
    <name evidence="5" type="ORF">Naga_100017g6</name>
</gene>
<proteinExistence type="predicted"/>
<feature type="region of interest" description="Disordered" evidence="3">
    <location>
        <begin position="1274"/>
        <end position="1308"/>
    </location>
</feature>
<dbReference type="Pfam" id="PF00439">
    <property type="entry name" value="Bromodomain"/>
    <property type="match status" value="1"/>
</dbReference>
<evidence type="ECO:0000313" key="5">
    <source>
        <dbReference type="EMBL" id="EWM29855.1"/>
    </source>
</evidence>
<organism evidence="5 6">
    <name type="scientific">Nannochloropsis gaditana</name>
    <dbReference type="NCBI Taxonomy" id="72520"/>
    <lineage>
        <taxon>Eukaryota</taxon>
        <taxon>Sar</taxon>
        <taxon>Stramenopiles</taxon>
        <taxon>Ochrophyta</taxon>
        <taxon>Eustigmatophyceae</taxon>
        <taxon>Eustigmatales</taxon>
        <taxon>Monodopsidaceae</taxon>
        <taxon>Nannochloropsis</taxon>
    </lineage>
</organism>
<feature type="compositionally biased region" description="Basic and acidic residues" evidence="3">
    <location>
        <begin position="1286"/>
        <end position="1308"/>
    </location>
</feature>
<name>W7TRH7_9STRA</name>
<feature type="region of interest" description="Disordered" evidence="3">
    <location>
        <begin position="597"/>
        <end position="623"/>
    </location>
</feature>
<feature type="region of interest" description="Disordered" evidence="3">
    <location>
        <begin position="1"/>
        <end position="69"/>
    </location>
</feature>
<feature type="domain" description="Bromo" evidence="4">
    <location>
        <begin position="672"/>
        <end position="750"/>
    </location>
</feature>
<dbReference type="InterPro" id="IPR010405">
    <property type="entry name" value="COBRA1"/>
</dbReference>
<evidence type="ECO:0000313" key="6">
    <source>
        <dbReference type="Proteomes" id="UP000019335"/>
    </source>
</evidence>
<dbReference type="GO" id="GO:0045892">
    <property type="term" value="P:negative regulation of DNA-templated transcription"/>
    <property type="evidence" value="ECO:0007669"/>
    <property type="project" value="InterPro"/>
</dbReference>
<dbReference type="GO" id="GO:0003746">
    <property type="term" value="F:translation elongation factor activity"/>
    <property type="evidence" value="ECO:0007669"/>
    <property type="project" value="UniProtKB-KW"/>
</dbReference>
<dbReference type="Proteomes" id="UP000019335">
    <property type="component" value="Chromosome 2"/>
</dbReference>
<evidence type="ECO:0000259" key="4">
    <source>
        <dbReference type="PROSITE" id="PS50014"/>
    </source>
</evidence>
<feature type="region of interest" description="Disordered" evidence="3">
    <location>
        <begin position="908"/>
        <end position="939"/>
    </location>
</feature>
<keyword evidence="1 2" id="KW-0103">Bromodomain</keyword>
<feature type="compositionally biased region" description="Low complexity" evidence="3">
    <location>
        <begin position="226"/>
        <end position="240"/>
    </location>
</feature>